<dbReference type="AlphaFoldDB" id="A0AAN7MX86"/>
<comment type="caution">
    <text evidence="2">The sequence shown here is derived from an EMBL/GenBank/DDBJ whole genome shotgun (WGS) entry which is preliminary data.</text>
</comment>
<protein>
    <submittedName>
        <fullName evidence="2">Uncharacterized protein</fullName>
    </submittedName>
</protein>
<gene>
    <name evidence="2" type="ORF">QYF61_002645</name>
</gene>
<sequence>MFSRQLRLGSRIHSGEHRGHRFLTMPSIPPEEFIAIHRHTPVVRVIPPCFRDGNHIIVFLVCNGFQLLLLVAHAARIGRQQTSLRGGFVRHIGPSVPLRNESPTTIARLLFLVEAVLIGEIFYYFFHTTCMSNLPSHDFDLQVGNCIRRFILDIRKNFFTERVTKHWNRLPSEVVESPPLEVFKRCVQMVLRDIV</sequence>
<reference evidence="2 3" key="1">
    <citation type="journal article" date="2023" name="J. Hered.">
        <title>Chromosome-level genome of the wood stork (Mycteria americana) provides insight into avian chromosome evolution.</title>
        <authorList>
            <person name="Flamio R. Jr."/>
            <person name="Ramstad K.M."/>
        </authorList>
    </citation>
    <scope>NUCLEOTIDE SEQUENCE [LARGE SCALE GENOMIC DNA]</scope>
    <source>
        <strain evidence="2">JAX WOST 10</strain>
    </source>
</reference>
<feature type="transmembrane region" description="Helical" evidence="1">
    <location>
        <begin position="109"/>
        <end position="126"/>
    </location>
</feature>
<evidence type="ECO:0000313" key="2">
    <source>
        <dbReference type="EMBL" id="KAK4815430.1"/>
    </source>
</evidence>
<keyword evidence="1" id="KW-0472">Membrane</keyword>
<evidence type="ECO:0000256" key="1">
    <source>
        <dbReference type="SAM" id="Phobius"/>
    </source>
</evidence>
<dbReference type="EMBL" id="JAUNZN010000009">
    <property type="protein sequence ID" value="KAK4815430.1"/>
    <property type="molecule type" value="Genomic_DNA"/>
</dbReference>
<dbReference type="Proteomes" id="UP001333110">
    <property type="component" value="Unassembled WGS sequence"/>
</dbReference>
<accession>A0AAN7MX86</accession>
<evidence type="ECO:0000313" key="3">
    <source>
        <dbReference type="Proteomes" id="UP001333110"/>
    </source>
</evidence>
<keyword evidence="1" id="KW-1133">Transmembrane helix</keyword>
<feature type="transmembrane region" description="Helical" evidence="1">
    <location>
        <begin position="56"/>
        <end position="75"/>
    </location>
</feature>
<keyword evidence="1" id="KW-0812">Transmembrane</keyword>
<name>A0AAN7MX86_MYCAM</name>
<organism evidence="2 3">
    <name type="scientific">Mycteria americana</name>
    <name type="common">Wood stork</name>
    <dbReference type="NCBI Taxonomy" id="33587"/>
    <lineage>
        <taxon>Eukaryota</taxon>
        <taxon>Metazoa</taxon>
        <taxon>Chordata</taxon>
        <taxon>Craniata</taxon>
        <taxon>Vertebrata</taxon>
        <taxon>Euteleostomi</taxon>
        <taxon>Archelosauria</taxon>
        <taxon>Archosauria</taxon>
        <taxon>Dinosauria</taxon>
        <taxon>Saurischia</taxon>
        <taxon>Theropoda</taxon>
        <taxon>Coelurosauria</taxon>
        <taxon>Aves</taxon>
        <taxon>Neognathae</taxon>
        <taxon>Neoaves</taxon>
        <taxon>Aequornithes</taxon>
        <taxon>Ciconiiformes</taxon>
        <taxon>Ciconiidae</taxon>
        <taxon>Mycteria</taxon>
    </lineage>
</organism>
<proteinExistence type="predicted"/>
<keyword evidence="3" id="KW-1185">Reference proteome</keyword>